<dbReference type="Proteomes" id="UP001065613">
    <property type="component" value="Chromosome"/>
</dbReference>
<evidence type="ECO:0000256" key="1">
    <source>
        <dbReference type="ARBA" id="ARBA00004141"/>
    </source>
</evidence>
<evidence type="ECO:0000256" key="13">
    <source>
        <dbReference type="HAMAP-Rule" id="MF_01355"/>
    </source>
</evidence>
<comment type="catalytic activity">
    <reaction evidence="11 13">
        <text>a plastoquinone + NADPH + (n+1) H(+)(in) = a plastoquinol + NADP(+) + n H(+)(out)</text>
        <dbReference type="Rhea" id="RHEA:42612"/>
        <dbReference type="Rhea" id="RHEA-COMP:9561"/>
        <dbReference type="Rhea" id="RHEA-COMP:9562"/>
        <dbReference type="ChEBI" id="CHEBI:15378"/>
        <dbReference type="ChEBI" id="CHEBI:17757"/>
        <dbReference type="ChEBI" id="CHEBI:57783"/>
        <dbReference type="ChEBI" id="CHEBI:58349"/>
        <dbReference type="ChEBI" id="CHEBI:62192"/>
    </reaction>
</comment>
<keyword evidence="2 13" id="KW-0812">Transmembrane</keyword>
<dbReference type="GO" id="GO:0016655">
    <property type="term" value="F:oxidoreductase activity, acting on NAD(P)H, quinone or similar compound as acceptor"/>
    <property type="evidence" value="ECO:0007669"/>
    <property type="project" value="UniProtKB-UniRule"/>
</dbReference>
<comment type="catalytic activity">
    <reaction evidence="12 13">
        <text>a plastoquinone + NADH + (n+1) H(+)(in) = a plastoquinol + NAD(+) + n H(+)(out)</text>
        <dbReference type="Rhea" id="RHEA:42608"/>
        <dbReference type="Rhea" id="RHEA-COMP:9561"/>
        <dbReference type="Rhea" id="RHEA-COMP:9562"/>
        <dbReference type="ChEBI" id="CHEBI:15378"/>
        <dbReference type="ChEBI" id="CHEBI:17757"/>
        <dbReference type="ChEBI" id="CHEBI:57540"/>
        <dbReference type="ChEBI" id="CHEBI:57945"/>
        <dbReference type="ChEBI" id="CHEBI:62192"/>
    </reaction>
</comment>
<dbReference type="EMBL" id="CP073041">
    <property type="protein sequence ID" value="UXE64497.1"/>
    <property type="molecule type" value="Genomic_DNA"/>
</dbReference>
<keyword evidence="13" id="KW-0813">Transport</keyword>
<gene>
    <name evidence="13" type="primary">ndhL</name>
    <name evidence="14" type="ORF">KA717_19770</name>
</gene>
<evidence type="ECO:0000256" key="6">
    <source>
        <dbReference type="ARBA" id="ARBA00022967"/>
    </source>
</evidence>
<dbReference type="GO" id="GO:0048038">
    <property type="term" value="F:quinone binding"/>
    <property type="evidence" value="ECO:0007669"/>
    <property type="project" value="UniProtKB-KW"/>
</dbReference>
<dbReference type="EC" id="7.1.1.-" evidence="13"/>
<keyword evidence="3 13" id="KW-0874">Quinone</keyword>
<dbReference type="AlphaFoldDB" id="A0A977PZ51"/>
<protein>
    <recommendedName>
        <fullName evidence="13">NAD(P)H-quinone oxidoreductase subunit L</fullName>
        <ecNumber evidence="13">7.1.1.-</ecNumber>
    </recommendedName>
    <alternativeName>
        <fullName evidence="13">NAD(P)H dehydrogenase I subunit L</fullName>
        <shortName evidence="13">NDH-1 subunit L</shortName>
        <shortName evidence="13">NDH-L</shortName>
    </alternativeName>
</protein>
<comment type="similarity">
    <text evidence="13">Belongs to the complex I NdhL subunit family.</text>
</comment>
<keyword evidence="9 13" id="KW-0793">Thylakoid</keyword>
<evidence type="ECO:0000256" key="8">
    <source>
        <dbReference type="ARBA" id="ARBA00023027"/>
    </source>
</evidence>
<name>A0A977PZ51_9CYAN</name>
<dbReference type="GO" id="GO:0031676">
    <property type="term" value="C:plasma membrane-derived thylakoid membrane"/>
    <property type="evidence" value="ECO:0007669"/>
    <property type="project" value="UniProtKB-SubCell"/>
</dbReference>
<accession>A0A977PZ51</accession>
<comment type="function">
    <text evidence="13">NDH-1 shuttles electrons from an unknown electron donor, via FMN and iron-sulfur (Fe-S) centers, to quinones in the respiratory and/or the photosynthetic chain. The immediate electron acceptor for the enzyme in this species is believed to be plastoquinone. Couples the redox reaction to proton translocation, and thus conserves the redox energy in a proton gradient. Cyanobacterial NDH-1 also plays a role in inorganic carbon-concentration.</text>
</comment>
<feature type="transmembrane region" description="Helical" evidence="13">
    <location>
        <begin position="12"/>
        <end position="37"/>
    </location>
</feature>
<dbReference type="Pfam" id="PF10716">
    <property type="entry name" value="NdhL"/>
    <property type="match status" value="1"/>
</dbReference>
<dbReference type="KEGG" id="wna:KA717_19770"/>
<keyword evidence="10 13" id="KW-0472">Membrane</keyword>
<dbReference type="InterPro" id="IPR019654">
    <property type="entry name" value="NADH-quinone_OxRdatse_su_L"/>
</dbReference>
<comment type="subcellular location">
    <subcellularLocation>
        <location evidence="13">Cellular thylakoid membrane</location>
        <topology evidence="13">Multi-pass membrane protein</topology>
    </subcellularLocation>
    <subcellularLocation>
        <location evidence="1">Membrane</location>
        <topology evidence="1">Multi-pass membrane protein</topology>
    </subcellularLocation>
</comment>
<sequence length="80" mass="9397">MDLLVSTLLSETGLVALLYLILSFAYLLVLPALLYFYLKTRWYVVGSIERTFMYFLVFFFFPGLLLLSPILNFRPHRRAV</sequence>
<proteinExistence type="inferred from homology"/>
<reference evidence="14" key="1">
    <citation type="submission" date="2021-04" db="EMBL/GenBank/DDBJ databases">
        <title>Genome sequence of Woronichinia naegeliana from Washington state freshwater lake bloom.</title>
        <authorList>
            <person name="Dreher T.W."/>
        </authorList>
    </citation>
    <scope>NUCLEOTIDE SEQUENCE</scope>
    <source>
        <strain evidence="14">WA131</strain>
    </source>
</reference>
<evidence type="ECO:0000256" key="12">
    <source>
        <dbReference type="ARBA" id="ARBA00048026"/>
    </source>
</evidence>
<keyword evidence="5 13" id="KW-0618">Plastoquinone</keyword>
<evidence type="ECO:0000256" key="10">
    <source>
        <dbReference type="ARBA" id="ARBA00023136"/>
    </source>
</evidence>
<evidence type="ECO:0000256" key="7">
    <source>
        <dbReference type="ARBA" id="ARBA00022989"/>
    </source>
</evidence>
<keyword evidence="4 13" id="KW-0521">NADP</keyword>
<organism evidence="14">
    <name type="scientific">Woronichinia naegeliana WA131</name>
    <dbReference type="NCBI Taxonomy" id="2824559"/>
    <lineage>
        <taxon>Bacteria</taxon>
        <taxon>Bacillati</taxon>
        <taxon>Cyanobacteriota</taxon>
        <taxon>Cyanophyceae</taxon>
        <taxon>Synechococcales</taxon>
        <taxon>Coelosphaeriaceae</taxon>
        <taxon>Woronichinia</taxon>
    </lineage>
</organism>
<evidence type="ECO:0000256" key="3">
    <source>
        <dbReference type="ARBA" id="ARBA00022719"/>
    </source>
</evidence>
<evidence type="ECO:0000256" key="4">
    <source>
        <dbReference type="ARBA" id="ARBA00022857"/>
    </source>
</evidence>
<evidence type="ECO:0000256" key="5">
    <source>
        <dbReference type="ARBA" id="ARBA00022957"/>
    </source>
</evidence>
<dbReference type="HAMAP" id="MF_01355">
    <property type="entry name" value="NDH1_NDH1L"/>
    <property type="match status" value="1"/>
</dbReference>
<evidence type="ECO:0000256" key="9">
    <source>
        <dbReference type="ARBA" id="ARBA00023078"/>
    </source>
</evidence>
<keyword evidence="8 13" id="KW-0520">NAD</keyword>
<dbReference type="PANTHER" id="PTHR36727:SF2">
    <property type="entry name" value="NAD(P)H-QUINONE OXIDOREDUCTASE SUBUNIT L, CHLOROPLASTIC"/>
    <property type="match status" value="1"/>
</dbReference>
<comment type="subunit">
    <text evidence="13">NDH-1 can be composed of about 15 different subunits; different subcomplexes with different compositions have been identified which probably have different functions.</text>
</comment>
<feature type="transmembrane region" description="Helical" evidence="13">
    <location>
        <begin position="52"/>
        <end position="73"/>
    </location>
</feature>
<evidence type="ECO:0000256" key="11">
    <source>
        <dbReference type="ARBA" id="ARBA00047726"/>
    </source>
</evidence>
<evidence type="ECO:0000256" key="2">
    <source>
        <dbReference type="ARBA" id="ARBA00022692"/>
    </source>
</evidence>
<keyword evidence="7 13" id="KW-1133">Transmembrane helix</keyword>
<evidence type="ECO:0000313" key="14">
    <source>
        <dbReference type="EMBL" id="UXE64497.1"/>
    </source>
</evidence>
<dbReference type="PANTHER" id="PTHR36727">
    <property type="entry name" value="NAD(P)H-QUINONE OXIDOREDUCTASE SUBUNIT L, CHLOROPLASTIC"/>
    <property type="match status" value="1"/>
</dbReference>
<keyword evidence="6 13" id="KW-1278">Translocase</keyword>